<keyword evidence="4" id="KW-0106">Calcium</keyword>
<dbReference type="GO" id="GO:0008484">
    <property type="term" value="F:sulfuric ester hydrolase activity"/>
    <property type="evidence" value="ECO:0007669"/>
    <property type="project" value="InterPro"/>
</dbReference>
<protein>
    <recommendedName>
        <fullName evidence="7">Sulfatase N-terminal domain-containing protein</fullName>
    </recommendedName>
</protein>
<dbReference type="Proteomes" id="UP001374579">
    <property type="component" value="Unassembled WGS sequence"/>
</dbReference>
<name>A0AAN9BLK7_9CAEN</name>
<keyword evidence="9" id="KW-1185">Reference proteome</keyword>
<evidence type="ECO:0000313" key="9">
    <source>
        <dbReference type="Proteomes" id="UP001374579"/>
    </source>
</evidence>
<dbReference type="GO" id="GO:0046872">
    <property type="term" value="F:metal ion binding"/>
    <property type="evidence" value="ECO:0007669"/>
    <property type="project" value="UniProtKB-KW"/>
</dbReference>
<keyword evidence="5" id="KW-0325">Glycoprotein</keyword>
<dbReference type="AlphaFoldDB" id="A0AAN9BLK7"/>
<dbReference type="EMBL" id="JBAMIC010000004">
    <property type="protein sequence ID" value="KAK7108308.1"/>
    <property type="molecule type" value="Genomic_DNA"/>
</dbReference>
<dbReference type="PANTHER" id="PTHR10342:SF274">
    <property type="entry name" value="ARYLSULFATASE B"/>
    <property type="match status" value="1"/>
</dbReference>
<dbReference type="InterPro" id="IPR017850">
    <property type="entry name" value="Alkaline_phosphatase_core_sf"/>
</dbReference>
<feature type="signal peptide" evidence="6">
    <location>
        <begin position="1"/>
        <end position="25"/>
    </location>
</feature>
<dbReference type="Gene3D" id="3.40.720.10">
    <property type="entry name" value="Alkaline Phosphatase, subunit A"/>
    <property type="match status" value="1"/>
</dbReference>
<keyword evidence="3" id="KW-0479">Metal-binding</keyword>
<dbReference type="CDD" id="cd16029">
    <property type="entry name" value="4-S"/>
    <property type="match status" value="1"/>
</dbReference>
<comment type="similarity">
    <text evidence="2">Belongs to the sulfatase family.</text>
</comment>
<keyword evidence="6" id="KW-0732">Signal</keyword>
<feature type="chain" id="PRO_5043002703" description="Sulfatase N-terminal domain-containing protein" evidence="6">
    <location>
        <begin position="26"/>
        <end position="518"/>
    </location>
</feature>
<accession>A0AAN9BLK7</accession>
<evidence type="ECO:0000256" key="1">
    <source>
        <dbReference type="ARBA" id="ARBA00001913"/>
    </source>
</evidence>
<evidence type="ECO:0000313" key="8">
    <source>
        <dbReference type="EMBL" id="KAK7108308.1"/>
    </source>
</evidence>
<evidence type="ECO:0000256" key="4">
    <source>
        <dbReference type="ARBA" id="ARBA00022837"/>
    </source>
</evidence>
<dbReference type="Gene3D" id="3.30.1120.10">
    <property type="match status" value="1"/>
</dbReference>
<dbReference type="Pfam" id="PF00884">
    <property type="entry name" value="Sulfatase"/>
    <property type="match status" value="1"/>
</dbReference>
<evidence type="ECO:0000256" key="2">
    <source>
        <dbReference type="ARBA" id="ARBA00008779"/>
    </source>
</evidence>
<evidence type="ECO:0000256" key="5">
    <source>
        <dbReference type="ARBA" id="ARBA00023180"/>
    </source>
</evidence>
<gene>
    <name evidence="8" type="ORF">V1264_016063</name>
</gene>
<comment type="cofactor">
    <cofactor evidence="1">
        <name>Ca(2+)</name>
        <dbReference type="ChEBI" id="CHEBI:29108"/>
    </cofactor>
</comment>
<proteinExistence type="inferred from homology"/>
<dbReference type="PANTHER" id="PTHR10342">
    <property type="entry name" value="ARYLSULFATASE"/>
    <property type="match status" value="1"/>
</dbReference>
<dbReference type="InterPro" id="IPR000917">
    <property type="entry name" value="Sulfatase_N"/>
</dbReference>
<feature type="domain" description="Sulfatase N-terminal" evidence="7">
    <location>
        <begin position="29"/>
        <end position="344"/>
    </location>
</feature>
<evidence type="ECO:0000259" key="7">
    <source>
        <dbReference type="Pfam" id="PF00884"/>
    </source>
</evidence>
<dbReference type="SUPFAM" id="SSF53649">
    <property type="entry name" value="Alkaline phosphatase-like"/>
    <property type="match status" value="1"/>
</dbReference>
<sequence length="518" mass="57950">MASPQHTSLFCILLSTLFTTVITSCKDHPNIMVIALDDLGWADFQSHDPLMVTPNIRRLREEGMFLNQSYVLPSCVPSRAALMTGRYPHTFGLQDGKAITEDTNFYLNENLTILPQELKRLNPLYQTHMVGKWHLGHCHPGLYPQARGFDSFYGILLGGHQSFYYHNATGNIYDFQDGDSVDLSANGTYTTDLFHTRAKKILEEDIDYTKPFFFYMSYYAAHKPFEVPQAYRDQYCSHVTNDTRQIHCAMVARADDSIGQLLQVLKDKNVYENTTILLLSDNGGPALTGSSVNWPLRGTKQTLYEGGTRSYTIFKAPGLAATNVTWPGMIHAIDWLPTLVNAAGGTTPGYVHGKNLWPNLKYNAPSSRTEFIYAVNDLAKKDNSAYRYNEWKLIKGKPGPTKKCGWFPPYQLLLNQSYPWGLDGTTLETENALYNIETDPEERNNVYSDPANANIVYTIEDQIKNYMGVPRGKQGLYPLQPIALHKLPPGKNVDANGVLATCTCHPAGVPASSVCSSD</sequence>
<dbReference type="InterPro" id="IPR047115">
    <property type="entry name" value="ARSB"/>
</dbReference>
<evidence type="ECO:0000256" key="3">
    <source>
        <dbReference type="ARBA" id="ARBA00022723"/>
    </source>
</evidence>
<comment type="caution">
    <text evidence="8">The sequence shown here is derived from an EMBL/GenBank/DDBJ whole genome shotgun (WGS) entry which is preliminary data.</text>
</comment>
<evidence type="ECO:0000256" key="6">
    <source>
        <dbReference type="SAM" id="SignalP"/>
    </source>
</evidence>
<organism evidence="8 9">
    <name type="scientific">Littorina saxatilis</name>
    <dbReference type="NCBI Taxonomy" id="31220"/>
    <lineage>
        <taxon>Eukaryota</taxon>
        <taxon>Metazoa</taxon>
        <taxon>Spiralia</taxon>
        <taxon>Lophotrochozoa</taxon>
        <taxon>Mollusca</taxon>
        <taxon>Gastropoda</taxon>
        <taxon>Caenogastropoda</taxon>
        <taxon>Littorinimorpha</taxon>
        <taxon>Littorinoidea</taxon>
        <taxon>Littorinidae</taxon>
        <taxon>Littorina</taxon>
    </lineage>
</organism>
<reference evidence="8 9" key="1">
    <citation type="submission" date="2024-02" db="EMBL/GenBank/DDBJ databases">
        <title>Chromosome-scale genome assembly of the rough periwinkle Littorina saxatilis.</title>
        <authorList>
            <person name="De Jode A."/>
            <person name="Faria R."/>
            <person name="Formenti G."/>
            <person name="Sims Y."/>
            <person name="Smith T.P."/>
            <person name="Tracey A."/>
            <person name="Wood J.M.D."/>
            <person name="Zagrodzka Z.B."/>
            <person name="Johannesson K."/>
            <person name="Butlin R.K."/>
            <person name="Leder E.H."/>
        </authorList>
    </citation>
    <scope>NUCLEOTIDE SEQUENCE [LARGE SCALE GENOMIC DNA]</scope>
    <source>
        <strain evidence="8">Snail1</strain>
        <tissue evidence="8">Muscle</tissue>
    </source>
</reference>